<comment type="caution">
    <text evidence="2">The sequence shown here is derived from an EMBL/GenBank/DDBJ whole genome shotgun (WGS) entry which is preliminary data.</text>
</comment>
<protein>
    <recommendedName>
        <fullName evidence="1">Methyltransferase domain-containing protein</fullName>
    </recommendedName>
</protein>
<dbReference type="Gene3D" id="3.40.50.150">
    <property type="entry name" value="Vaccinia Virus protein VP39"/>
    <property type="match status" value="1"/>
</dbReference>
<dbReference type="PANTHER" id="PTHR43861:SF1">
    <property type="entry name" value="TRANS-ACONITATE 2-METHYLTRANSFERASE"/>
    <property type="match status" value="1"/>
</dbReference>
<dbReference type="CDD" id="cd02440">
    <property type="entry name" value="AdoMet_MTases"/>
    <property type="match status" value="1"/>
</dbReference>
<sequence length="275" mass="31416">MSMHNPEILHKFSPSTCKGITDVFNEIKDKLSWSEKESILDVGCGTGNVTTNVVIKFSPPDSSITATDISLDMIEFAKKTYNNPRITFALMDILDDNLLTKWKEQQFNKVFCFYVMQRIVDDKKAYTNMYKLLKPGGEILVAFPGKHGFDEVSPFLANIQKYTSYREELFKMKFHASPKEDYVSHSTQVLKNIGFNVITCKTIPITFQLNSIYDFVEIYGLASRLSDILPEDLFNEAMEDVKTIIPVNNLFGHSNGNCYVNYELIILIAKKPLQE</sequence>
<dbReference type="Pfam" id="PF13847">
    <property type="entry name" value="Methyltransf_31"/>
    <property type="match status" value="1"/>
</dbReference>
<organism evidence="2 3">
    <name type="scientific">Rhynocoris fuscipes</name>
    <dbReference type="NCBI Taxonomy" id="488301"/>
    <lineage>
        <taxon>Eukaryota</taxon>
        <taxon>Metazoa</taxon>
        <taxon>Ecdysozoa</taxon>
        <taxon>Arthropoda</taxon>
        <taxon>Hexapoda</taxon>
        <taxon>Insecta</taxon>
        <taxon>Pterygota</taxon>
        <taxon>Neoptera</taxon>
        <taxon>Paraneoptera</taxon>
        <taxon>Hemiptera</taxon>
        <taxon>Heteroptera</taxon>
        <taxon>Panheteroptera</taxon>
        <taxon>Cimicomorpha</taxon>
        <taxon>Reduviidae</taxon>
        <taxon>Harpactorinae</taxon>
        <taxon>Harpactorini</taxon>
        <taxon>Rhynocoris</taxon>
    </lineage>
</organism>
<dbReference type="AlphaFoldDB" id="A0AAW1DKI0"/>
<accession>A0AAW1DKI0</accession>
<dbReference type="Proteomes" id="UP001461498">
    <property type="component" value="Unassembled WGS sequence"/>
</dbReference>
<keyword evidence="3" id="KW-1185">Reference proteome</keyword>
<name>A0AAW1DKI0_9HEMI</name>
<dbReference type="InterPro" id="IPR029063">
    <property type="entry name" value="SAM-dependent_MTases_sf"/>
</dbReference>
<dbReference type="PANTHER" id="PTHR43861">
    <property type="entry name" value="TRANS-ACONITATE 2-METHYLTRANSFERASE-RELATED"/>
    <property type="match status" value="1"/>
</dbReference>
<feature type="domain" description="Methyltransferase" evidence="1">
    <location>
        <begin position="35"/>
        <end position="145"/>
    </location>
</feature>
<reference evidence="2 3" key="1">
    <citation type="submission" date="2022-12" db="EMBL/GenBank/DDBJ databases">
        <title>Chromosome-level genome assembly of true bugs.</title>
        <authorList>
            <person name="Ma L."/>
            <person name="Li H."/>
        </authorList>
    </citation>
    <scope>NUCLEOTIDE SEQUENCE [LARGE SCALE GENOMIC DNA]</scope>
    <source>
        <strain evidence="2">Lab_2022b</strain>
    </source>
</reference>
<evidence type="ECO:0000259" key="1">
    <source>
        <dbReference type="Pfam" id="PF13847"/>
    </source>
</evidence>
<dbReference type="SUPFAM" id="SSF53335">
    <property type="entry name" value="S-adenosyl-L-methionine-dependent methyltransferases"/>
    <property type="match status" value="1"/>
</dbReference>
<proteinExistence type="predicted"/>
<evidence type="ECO:0000313" key="2">
    <source>
        <dbReference type="EMBL" id="KAK9509427.1"/>
    </source>
</evidence>
<gene>
    <name evidence="2" type="ORF">O3M35_006747</name>
</gene>
<evidence type="ECO:0000313" key="3">
    <source>
        <dbReference type="Proteomes" id="UP001461498"/>
    </source>
</evidence>
<dbReference type="EMBL" id="JAPXFL010000003">
    <property type="protein sequence ID" value="KAK9509427.1"/>
    <property type="molecule type" value="Genomic_DNA"/>
</dbReference>
<dbReference type="InterPro" id="IPR025714">
    <property type="entry name" value="Methyltranfer_dom"/>
</dbReference>